<feature type="compositionally biased region" description="Basic and acidic residues" evidence="1">
    <location>
        <begin position="132"/>
        <end position="142"/>
    </location>
</feature>
<feature type="compositionally biased region" description="Low complexity" evidence="1">
    <location>
        <begin position="143"/>
        <end position="154"/>
    </location>
</feature>
<organism evidence="2 3">
    <name type="scientific">Paraburkholderia polaris</name>
    <dbReference type="NCBI Taxonomy" id="2728848"/>
    <lineage>
        <taxon>Bacteria</taxon>
        <taxon>Pseudomonadati</taxon>
        <taxon>Pseudomonadota</taxon>
        <taxon>Betaproteobacteria</taxon>
        <taxon>Burkholderiales</taxon>
        <taxon>Burkholderiaceae</taxon>
        <taxon>Paraburkholderia</taxon>
    </lineage>
</organism>
<protein>
    <submittedName>
        <fullName evidence="2">Uncharacterized protein</fullName>
    </submittedName>
</protein>
<proteinExistence type="predicted"/>
<evidence type="ECO:0000313" key="2">
    <source>
        <dbReference type="EMBL" id="NML97519.1"/>
    </source>
</evidence>
<dbReference type="RefSeq" id="WP_169484708.1">
    <property type="nucleotide sequence ID" value="NZ_JABBGJ010000005.1"/>
</dbReference>
<feature type="compositionally biased region" description="Basic and acidic residues" evidence="1">
    <location>
        <begin position="155"/>
        <end position="173"/>
    </location>
</feature>
<gene>
    <name evidence="2" type="ORF">HHL24_06085</name>
</gene>
<feature type="region of interest" description="Disordered" evidence="1">
    <location>
        <begin position="132"/>
        <end position="173"/>
    </location>
</feature>
<accession>A0A848I7V7</accession>
<keyword evidence="3" id="KW-1185">Reference proteome</keyword>
<evidence type="ECO:0000313" key="3">
    <source>
        <dbReference type="Proteomes" id="UP000544134"/>
    </source>
</evidence>
<reference evidence="2 3" key="1">
    <citation type="submission" date="2020-04" db="EMBL/GenBank/DDBJ databases">
        <title>Paraburkholderia sp. RP-4-7 isolated from soil.</title>
        <authorList>
            <person name="Dahal R.H."/>
        </authorList>
    </citation>
    <scope>NUCLEOTIDE SEQUENCE [LARGE SCALE GENOMIC DNA]</scope>
    <source>
        <strain evidence="2 3">RP-4-7</strain>
    </source>
</reference>
<sequence length="173" mass="19343">MDDRFDRRELLLHLGDVLEALNCLAGTSRPTASVAHLIQEEDSLQHFEFLRALAPKMTVAEFTRHVASAFALWPRALLEAELNRDALASTVEHNLFDGNPDGWDVYISHVQKKVKWFGTGISNVKKHALAEPSHDATDKARPVEAPVAAVPPVKADVRNEKRGWPWPEPKPKS</sequence>
<evidence type="ECO:0000256" key="1">
    <source>
        <dbReference type="SAM" id="MobiDB-lite"/>
    </source>
</evidence>
<name>A0A848I7V7_9BURK</name>
<dbReference type="AlphaFoldDB" id="A0A848I7V7"/>
<dbReference type="EMBL" id="JABBGJ010000005">
    <property type="protein sequence ID" value="NML97519.1"/>
    <property type="molecule type" value="Genomic_DNA"/>
</dbReference>
<comment type="caution">
    <text evidence="2">The sequence shown here is derived from an EMBL/GenBank/DDBJ whole genome shotgun (WGS) entry which is preliminary data.</text>
</comment>
<dbReference type="Proteomes" id="UP000544134">
    <property type="component" value="Unassembled WGS sequence"/>
</dbReference>